<evidence type="ECO:0000313" key="3">
    <source>
        <dbReference type="Proteomes" id="UP000688137"/>
    </source>
</evidence>
<evidence type="ECO:0000256" key="1">
    <source>
        <dbReference type="SAM" id="MobiDB-lite"/>
    </source>
</evidence>
<dbReference type="AlphaFoldDB" id="A0A8S1PAE0"/>
<dbReference type="Proteomes" id="UP000688137">
    <property type="component" value="Unassembled WGS sequence"/>
</dbReference>
<reference evidence="2" key="1">
    <citation type="submission" date="2021-01" db="EMBL/GenBank/DDBJ databases">
        <authorList>
            <consortium name="Genoscope - CEA"/>
            <person name="William W."/>
        </authorList>
    </citation>
    <scope>NUCLEOTIDE SEQUENCE</scope>
</reference>
<comment type="caution">
    <text evidence="2">The sequence shown here is derived from an EMBL/GenBank/DDBJ whole genome shotgun (WGS) entry which is preliminary data.</text>
</comment>
<organism evidence="2 3">
    <name type="scientific">Paramecium primaurelia</name>
    <dbReference type="NCBI Taxonomy" id="5886"/>
    <lineage>
        <taxon>Eukaryota</taxon>
        <taxon>Sar</taxon>
        <taxon>Alveolata</taxon>
        <taxon>Ciliophora</taxon>
        <taxon>Intramacronucleata</taxon>
        <taxon>Oligohymenophorea</taxon>
        <taxon>Peniculida</taxon>
        <taxon>Parameciidae</taxon>
        <taxon>Paramecium</taxon>
    </lineage>
</organism>
<name>A0A8S1PAE0_PARPR</name>
<dbReference type="EMBL" id="CAJJDM010000114">
    <property type="protein sequence ID" value="CAD8100080.1"/>
    <property type="molecule type" value="Genomic_DNA"/>
</dbReference>
<feature type="region of interest" description="Disordered" evidence="1">
    <location>
        <begin position="97"/>
        <end position="118"/>
    </location>
</feature>
<evidence type="ECO:0000313" key="2">
    <source>
        <dbReference type="EMBL" id="CAD8100080.1"/>
    </source>
</evidence>
<accession>A0A8S1PAE0</accession>
<gene>
    <name evidence="2" type="ORF">PPRIM_AZ9-3.1.T1110120</name>
</gene>
<keyword evidence="3" id="KW-1185">Reference proteome</keyword>
<proteinExistence type="predicted"/>
<protein>
    <submittedName>
        <fullName evidence="2">Uncharacterized protein</fullName>
    </submittedName>
</protein>
<feature type="compositionally biased region" description="Polar residues" evidence="1">
    <location>
        <begin position="99"/>
        <end position="108"/>
    </location>
</feature>
<dbReference type="OMA" id="ARNSMDN"/>
<sequence>MFNKSVQSNRNLISGQLHRIIMNKQSQREEIDYVRRKNSLKYPIKEQINFQKSNNYFNARNSMDSLEQVFRVETNKKFKSPVVVLPNRKLFVSCKNSRRNYQSSSQEPGPSIPGVKKSHDQGYRIIVNRVSRVPTIQIDQELTKEESKIMSSKDPISFTDWVERIYGKEWFY</sequence>